<feature type="binding site" evidence="8">
    <location>
        <position position="71"/>
    </location>
    <ligand>
        <name>Fe cation</name>
        <dbReference type="ChEBI" id="CHEBI:24875"/>
    </ligand>
</feature>
<evidence type="ECO:0000256" key="2">
    <source>
        <dbReference type="ARBA" id="ARBA00022491"/>
    </source>
</evidence>
<dbReference type="Pfam" id="PF01475">
    <property type="entry name" value="FUR"/>
    <property type="match status" value="1"/>
</dbReference>
<dbReference type="PANTHER" id="PTHR33202">
    <property type="entry name" value="ZINC UPTAKE REGULATION PROTEIN"/>
    <property type="match status" value="1"/>
</dbReference>
<dbReference type="Proteomes" id="UP000008558">
    <property type="component" value="Chromosome"/>
</dbReference>
<dbReference type="Gene3D" id="3.30.1490.190">
    <property type="match status" value="1"/>
</dbReference>
<keyword evidence="6" id="KW-0804">Transcription</keyword>
<dbReference type="InterPro" id="IPR043135">
    <property type="entry name" value="Fur_C"/>
</dbReference>
<keyword evidence="3 7" id="KW-0862">Zinc</keyword>
<dbReference type="AlphaFoldDB" id="A9NH77"/>
<feature type="binding site" evidence="7">
    <location>
        <position position="119"/>
    </location>
    <ligand>
        <name>Zn(2+)</name>
        <dbReference type="ChEBI" id="CHEBI:29105"/>
    </ligand>
</feature>
<dbReference type="InterPro" id="IPR002481">
    <property type="entry name" value="FUR"/>
</dbReference>
<proteinExistence type="inferred from homology"/>
<dbReference type="HOGENOM" id="CLU_096072_3_3_14"/>
<dbReference type="GO" id="GO:0045892">
    <property type="term" value="P:negative regulation of DNA-templated transcription"/>
    <property type="evidence" value="ECO:0007669"/>
    <property type="project" value="TreeGrafter"/>
</dbReference>
<evidence type="ECO:0000256" key="4">
    <source>
        <dbReference type="ARBA" id="ARBA00023015"/>
    </source>
</evidence>
<keyword evidence="4" id="KW-0805">Transcription regulation</keyword>
<evidence type="ECO:0000256" key="8">
    <source>
        <dbReference type="PIRSR" id="PIRSR602481-2"/>
    </source>
</evidence>
<protein>
    <submittedName>
        <fullName evidence="9">Transcriptional regulator, Fur family</fullName>
    </submittedName>
</protein>
<dbReference type="InterPro" id="IPR036388">
    <property type="entry name" value="WH-like_DNA-bd_sf"/>
</dbReference>
<keyword evidence="5" id="KW-0238">DNA-binding</keyword>
<keyword evidence="8" id="KW-0408">Iron</keyword>
<sequence length="121" mass="14384">MKLTTKRQMVYDTLKRAKKPQSADDIYNALGGEKLNLSTIYRTLEIFHQDALVSRNYLDNTAYYYLNEAEHHHFMVCENCHKKYEFDCHIDSLIEEIKITYGFEVQHHDLNLYGICKNCQE</sequence>
<evidence type="ECO:0000256" key="3">
    <source>
        <dbReference type="ARBA" id="ARBA00022833"/>
    </source>
</evidence>
<keyword evidence="7" id="KW-0479">Metal-binding</keyword>
<evidence type="ECO:0000313" key="9">
    <source>
        <dbReference type="EMBL" id="ABX81707.1"/>
    </source>
</evidence>
<evidence type="ECO:0000313" key="10">
    <source>
        <dbReference type="Proteomes" id="UP000008558"/>
    </source>
</evidence>
<keyword evidence="2" id="KW-0678">Repressor</keyword>
<dbReference type="SUPFAM" id="SSF46785">
    <property type="entry name" value="Winged helix' DNA-binding domain"/>
    <property type="match status" value="1"/>
</dbReference>
<dbReference type="RefSeq" id="WP_012243038.1">
    <property type="nucleotide sequence ID" value="NC_010163.1"/>
</dbReference>
<dbReference type="GeneID" id="41339240"/>
<feature type="binding site" evidence="7">
    <location>
        <position position="77"/>
    </location>
    <ligand>
        <name>Zn(2+)</name>
        <dbReference type="ChEBI" id="CHEBI:29105"/>
    </ligand>
</feature>
<dbReference type="Gene3D" id="1.10.10.10">
    <property type="entry name" value="Winged helix-like DNA-binding domain superfamily/Winged helix DNA-binding domain"/>
    <property type="match status" value="1"/>
</dbReference>
<feature type="binding site" evidence="7">
    <location>
        <position position="80"/>
    </location>
    <ligand>
        <name>Zn(2+)</name>
        <dbReference type="ChEBI" id="CHEBI:29105"/>
    </ligand>
</feature>
<dbReference type="KEGG" id="acl:ACL_1097"/>
<comment type="cofactor">
    <cofactor evidence="8">
        <name>Mn(2+)</name>
        <dbReference type="ChEBI" id="CHEBI:29035"/>
    </cofactor>
    <cofactor evidence="8">
        <name>Fe(2+)</name>
        <dbReference type="ChEBI" id="CHEBI:29033"/>
    </cofactor>
    <text evidence="8">Binds 1 Mn(2+) or Fe(2+) ion per subunit.</text>
</comment>
<feature type="binding site" evidence="8">
    <location>
        <position position="108"/>
    </location>
    <ligand>
        <name>Fe cation</name>
        <dbReference type="ChEBI" id="CHEBI:24875"/>
    </ligand>
</feature>
<dbReference type="GO" id="GO:1900376">
    <property type="term" value="P:regulation of secondary metabolite biosynthetic process"/>
    <property type="evidence" value="ECO:0007669"/>
    <property type="project" value="TreeGrafter"/>
</dbReference>
<evidence type="ECO:0000256" key="5">
    <source>
        <dbReference type="ARBA" id="ARBA00023125"/>
    </source>
</evidence>
<name>A9NH77_ACHLI</name>
<dbReference type="EMBL" id="CP000896">
    <property type="protein sequence ID" value="ABX81707.1"/>
    <property type="molecule type" value="Genomic_DNA"/>
</dbReference>
<dbReference type="InterPro" id="IPR036390">
    <property type="entry name" value="WH_DNA-bd_sf"/>
</dbReference>
<dbReference type="OrthoDB" id="8659436at2"/>
<accession>A9NH77</accession>
<keyword evidence="10" id="KW-1185">Reference proteome</keyword>
<comment type="cofactor">
    <cofactor evidence="7">
        <name>Zn(2+)</name>
        <dbReference type="ChEBI" id="CHEBI:29105"/>
    </cofactor>
    <text evidence="7">Binds 1 zinc ion per subunit.</text>
</comment>
<organism evidence="9 10">
    <name type="scientific">Acholeplasma laidlawii (strain PG-8A)</name>
    <dbReference type="NCBI Taxonomy" id="441768"/>
    <lineage>
        <taxon>Bacteria</taxon>
        <taxon>Bacillati</taxon>
        <taxon>Mycoplasmatota</taxon>
        <taxon>Mollicutes</taxon>
        <taxon>Acholeplasmatales</taxon>
        <taxon>Acholeplasmataceae</taxon>
        <taxon>Acholeplasma</taxon>
    </lineage>
</organism>
<gene>
    <name evidence="9" type="ordered locus">ACL_1097</name>
</gene>
<dbReference type="STRING" id="441768.ACL_1097"/>
<dbReference type="GO" id="GO:0008270">
    <property type="term" value="F:zinc ion binding"/>
    <property type="evidence" value="ECO:0007669"/>
    <property type="project" value="TreeGrafter"/>
</dbReference>
<evidence type="ECO:0000256" key="1">
    <source>
        <dbReference type="ARBA" id="ARBA00007957"/>
    </source>
</evidence>
<dbReference type="PANTHER" id="PTHR33202:SF7">
    <property type="entry name" value="FERRIC UPTAKE REGULATION PROTEIN"/>
    <property type="match status" value="1"/>
</dbReference>
<evidence type="ECO:0000256" key="7">
    <source>
        <dbReference type="PIRSR" id="PIRSR602481-1"/>
    </source>
</evidence>
<dbReference type="GO" id="GO:0000976">
    <property type="term" value="F:transcription cis-regulatory region binding"/>
    <property type="evidence" value="ECO:0007669"/>
    <property type="project" value="TreeGrafter"/>
</dbReference>
<evidence type="ECO:0000256" key="6">
    <source>
        <dbReference type="ARBA" id="ARBA00023163"/>
    </source>
</evidence>
<comment type="similarity">
    <text evidence="1">Belongs to the Fur family.</text>
</comment>
<feature type="binding site" evidence="7">
    <location>
        <position position="116"/>
    </location>
    <ligand>
        <name>Zn(2+)</name>
        <dbReference type="ChEBI" id="CHEBI:29105"/>
    </ligand>
</feature>
<dbReference type="CDD" id="cd07153">
    <property type="entry name" value="Fur_like"/>
    <property type="match status" value="1"/>
</dbReference>
<dbReference type="eggNOG" id="COG0735">
    <property type="taxonomic scope" value="Bacteria"/>
</dbReference>
<reference evidence="9 10" key="1">
    <citation type="journal article" date="2011" name="J. Bacteriol.">
        <title>Complete genome and proteome of Acholeplasma laidlawii.</title>
        <authorList>
            <person name="Lazarev V.N."/>
            <person name="Levitskii S.A."/>
            <person name="Basovskii Y.I."/>
            <person name="Chukin M.M."/>
            <person name="Akopian T.A."/>
            <person name="Vereshchagin V.V."/>
            <person name="Kostrjukova E.S."/>
            <person name="Kovaleva G.Y."/>
            <person name="Kazanov M.D."/>
            <person name="Malko D.B."/>
            <person name="Vitreschak A.G."/>
            <person name="Sernova N.V."/>
            <person name="Gelfand M.S."/>
            <person name="Demina I.A."/>
            <person name="Serebryakova M.V."/>
            <person name="Galyamina M.A."/>
            <person name="Vtyurin N.N."/>
            <person name="Rogov S.I."/>
            <person name="Alexeev D.G."/>
            <person name="Ladygina V.G."/>
            <person name="Govorun V.M."/>
        </authorList>
    </citation>
    <scope>NUCLEOTIDE SEQUENCE [LARGE SCALE GENOMIC DNA]</scope>
    <source>
        <strain evidence="9 10">PG-8A</strain>
    </source>
</reference>
<dbReference type="GO" id="GO:0003700">
    <property type="term" value="F:DNA-binding transcription factor activity"/>
    <property type="evidence" value="ECO:0007669"/>
    <property type="project" value="InterPro"/>
</dbReference>